<evidence type="ECO:0000256" key="7">
    <source>
        <dbReference type="ARBA" id="ARBA00023212"/>
    </source>
</evidence>
<evidence type="ECO:0000256" key="2">
    <source>
        <dbReference type="ARBA" id="ARBA00010729"/>
    </source>
</evidence>
<dbReference type="PANTHER" id="PTHR10623">
    <property type="entry name" value="MICROTUBULE-ASSOCIATED PROTEIN RP/EB FAMILY MEMBER"/>
    <property type="match status" value="1"/>
</dbReference>
<evidence type="ECO:0000259" key="9">
    <source>
        <dbReference type="PROSITE" id="PS50021"/>
    </source>
</evidence>
<protein>
    <submittedName>
        <fullName evidence="10">Microtubule-associated protein RP/EB family member 3 EB1 protein family member 3</fullName>
    </submittedName>
</protein>
<evidence type="ECO:0000256" key="6">
    <source>
        <dbReference type="ARBA" id="ARBA00022776"/>
    </source>
</evidence>
<keyword evidence="5" id="KW-0493">Microtubule</keyword>
<dbReference type="Proteomes" id="UP000298787">
    <property type="component" value="Chromosome 10"/>
</dbReference>
<dbReference type="Gene3D" id="1.10.418.10">
    <property type="entry name" value="Calponin-like domain"/>
    <property type="match status" value="1"/>
</dbReference>
<evidence type="ECO:0000256" key="8">
    <source>
        <dbReference type="ARBA" id="ARBA00023306"/>
    </source>
</evidence>
<evidence type="ECO:0000256" key="1">
    <source>
        <dbReference type="ARBA" id="ARBA00004245"/>
    </source>
</evidence>
<keyword evidence="4" id="KW-0132">Cell division</keyword>
<dbReference type="EMBL" id="CM014087">
    <property type="protein sequence ID" value="TKS76500.1"/>
    <property type="molecule type" value="Genomic_DNA"/>
</dbReference>
<dbReference type="InterPro" id="IPR027328">
    <property type="entry name" value="MAPRE"/>
</dbReference>
<feature type="domain" description="Calponin-homology (CH)" evidence="9">
    <location>
        <begin position="138"/>
        <end position="240"/>
    </location>
</feature>
<accession>A0A4U5UQ36</accession>
<evidence type="ECO:0000256" key="3">
    <source>
        <dbReference type="ARBA" id="ARBA00022490"/>
    </source>
</evidence>
<dbReference type="GO" id="GO:0005874">
    <property type="term" value="C:microtubule"/>
    <property type="evidence" value="ECO:0007669"/>
    <property type="project" value="UniProtKB-KW"/>
</dbReference>
<dbReference type="PROSITE" id="PS50021">
    <property type="entry name" value="CH"/>
    <property type="match status" value="1"/>
</dbReference>
<keyword evidence="3" id="KW-0963">Cytoplasm</keyword>
<evidence type="ECO:0000256" key="5">
    <source>
        <dbReference type="ARBA" id="ARBA00022701"/>
    </source>
</evidence>
<dbReference type="InterPro" id="IPR036872">
    <property type="entry name" value="CH_dom_sf"/>
</dbReference>
<dbReference type="AlphaFoldDB" id="A0A4U5UQ36"/>
<dbReference type="Pfam" id="PF00307">
    <property type="entry name" value="CH"/>
    <property type="match status" value="1"/>
</dbReference>
<gene>
    <name evidence="10" type="ORF">D9C73_010589</name>
</gene>
<proteinExistence type="inferred from homology"/>
<keyword evidence="7" id="KW-0206">Cytoskeleton</keyword>
<dbReference type="FunFam" id="1.10.418.10:FF:000028">
    <property type="entry name" value="RP/EB family microtubule-associated protein"/>
    <property type="match status" value="1"/>
</dbReference>
<keyword evidence="6" id="KW-0498">Mitosis</keyword>
<name>A0A4U5UQ36_COLLU</name>
<reference evidence="10 11" key="1">
    <citation type="submission" date="2019-01" db="EMBL/GenBank/DDBJ databases">
        <title>Genome Assembly of Collichthys lucidus.</title>
        <authorList>
            <person name="Cai M."/>
            <person name="Xiao S."/>
        </authorList>
    </citation>
    <scope>NUCLEOTIDE SEQUENCE [LARGE SCALE GENOMIC DNA]</scope>
    <source>
        <strain evidence="10">JT15FE1705JMU</strain>
        <tissue evidence="10">Muscle</tissue>
    </source>
</reference>
<dbReference type="SUPFAM" id="SSF47576">
    <property type="entry name" value="Calponin-homology domain, CH-domain"/>
    <property type="match status" value="1"/>
</dbReference>
<dbReference type="GO" id="GO:0051301">
    <property type="term" value="P:cell division"/>
    <property type="evidence" value="ECO:0007669"/>
    <property type="project" value="UniProtKB-KW"/>
</dbReference>
<dbReference type="STRING" id="240159.A0A4U5UQ36"/>
<organism evidence="10 11">
    <name type="scientific">Collichthys lucidus</name>
    <name type="common">Big head croaker</name>
    <name type="synonym">Sciaena lucida</name>
    <dbReference type="NCBI Taxonomy" id="240159"/>
    <lineage>
        <taxon>Eukaryota</taxon>
        <taxon>Metazoa</taxon>
        <taxon>Chordata</taxon>
        <taxon>Craniata</taxon>
        <taxon>Vertebrata</taxon>
        <taxon>Euteleostomi</taxon>
        <taxon>Actinopterygii</taxon>
        <taxon>Neopterygii</taxon>
        <taxon>Teleostei</taxon>
        <taxon>Neoteleostei</taxon>
        <taxon>Acanthomorphata</taxon>
        <taxon>Eupercaria</taxon>
        <taxon>Sciaenidae</taxon>
        <taxon>Collichthys</taxon>
    </lineage>
</organism>
<sequence length="826" mass="94496">MDKLELQDCLEHGRVAKFGKVRTITTRSNSIKQGKDQHFPVLMNGKEDILWCTELESKGALTMNLLSKDSLIYEFVTETIKRHLVKPKNTGVKGFFNSYFKLCVQALQSLLHTWLKKPAVKQEMAVNMTVDEAVDSMWPQRFEMLAWLNETLQTRFTKIEQVCTGAAYCQLMDCLFPGSLDLSRVRFQSSNMVDSIHNYSLLQAAFREVEVKRHVPVDALIVKNKVVALTFLLWFKTLFDKNNNGRKYHALEARGGQSMVPDSDAHSSQSSHQKLEIILKMKEPRKEKPRETSNRHAEEIVLISDDEDDVVDVTMEEKTDKMETMEIKRMEQTAVEEGKQWSSFNDNWLPFIRRYCSDNSADPPHSLAHPRDIVQACYQVPYCLYLYAGVELGGGQRTSVMLIGYFDQSSGVGVVKLLHTLQMSVDSDTTPDKDSVDTDARLLVETLKKFNIPLSNLAVFYCRVPHLAVTQFFVSHLQVYNSKLISLCGLPGMAGRACQAGLLPSFRCVVDLVRNIHCHYSTCPSVNDSLKEVFADTESYNPTHPLSKQCLFIINIVQKMANCWRDIVEYFKSLRQTKDIDRIRTHLMDHKTKLYFLFLSHALEPLRALQEQQQYGTVDVAVELELTSRLISSYTGSLLQPSVAKNFLRKRLPHLLSEEKLLPMSEVNIGSRARDFLWATATVDLGDKERRDFLQSAAGFYSSALRSLVNSVPEHLGDVALRNISKVLKHPENIKEYWLPRHVLIKMGTQLGAINTMSLKTRQELPDAYFSVLKTVKEEQMRGGGGHCWAKARLKRWVLIDRWQPVQRSNRRLALFKGFRKILNET</sequence>
<dbReference type="GO" id="GO:0008017">
    <property type="term" value="F:microtubule binding"/>
    <property type="evidence" value="ECO:0007669"/>
    <property type="project" value="InterPro"/>
</dbReference>
<dbReference type="InterPro" id="IPR001715">
    <property type="entry name" value="CH_dom"/>
</dbReference>
<evidence type="ECO:0000256" key="4">
    <source>
        <dbReference type="ARBA" id="ARBA00022618"/>
    </source>
</evidence>
<evidence type="ECO:0000313" key="10">
    <source>
        <dbReference type="EMBL" id="TKS76500.1"/>
    </source>
</evidence>
<keyword evidence="11" id="KW-1185">Reference proteome</keyword>
<comment type="similarity">
    <text evidence="2">Belongs to the MAPRE family.</text>
</comment>
<keyword evidence="8" id="KW-0131">Cell cycle</keyword>
<dbReference type="Gene3D" id="2.20.70.90">
    <property type="match status" value="1"/>
</dbReference>
<evidence type="ECO:0000313" key="11">
    <source>
        <dbReference type="Proteomes" id="UP000298787"/>
    </source>
</evidence>
<comment type="subcellular location">
    <subcellularLocation>
        <location evidence="1">Cytoplasm</location>
        <location evidence="1">Cytoskeleton</location>
    </subcellularLocation>
</comment>